<feature type="domain" description="HTH lacI-type" evidence="4">
    <location>
        <begin position="4"/>
        <end position="58"/>
    </location>
</feature>
<dbReference type="Pfam" id="PF00356">
    <property type="entry name" value="LacI"/>
    <property type="match status" value="1"/>
</dbReference>
<comment type="caution">
    <text evidence="6">The sequence shown here is derived from an EMBL/GenBank/DDBJ whole genome shotgun (WGS) entry which is preliminary data.</text>
</comment>
<dbReference type="SUPFAM" id="SSF47413">
    <property type="entry name" value="lambda repressor-like DNA-binding domains"/>
    <property type="match status" value="1"/>
</dbReference>
<accession>A0A5N5IS79</accession>
<evidence type="ECO:0000256" key="3">
    <source>
        <dbReference type="ARBA" id="ARBA00023163"/>
    </source>
</evidence>
<proteinExistence type="predicted"/>
<dbReference type="SMART" id="SM00354">
    <property type="entry name" value="HTH_LACI"/>
    <property type="match status" value="1"/>
</dbReference>
<gene>
    <name evidence="6" type="ORF">FOT42_000185</name>
</gene>
<keyword evidence="1" id="KW-0805">Transcription regulation</keyword>
<evidence type="ECO:0000256" key="1">
    <source>
        <dbReference type="ARBA" id="ARBA00023015"/>
    </source>
</evidence>
<dbReference type="InterPro" id="IPR010982">
    <property type="entry name" value="Lambda_DNA-bd_dom_sf"/>
</dbReference>
<organism evidence="6 7">
    <name type="scientific">Flagellimonas hadalis</name>
    <dbReference type="NCBI Taxonomy" id="2597517"/>
    <lineage>
        <taxon>Bacteria</taxon>
        <taxon>Pseudomonadati</taxon>
        <taxon>Bacteroidota</taxon>
        <taxon>Flavobacteriia</taxon>
        <taxon>Flavobacteriales</taxon>
        <taxon>Flavobacteriaceae</taxon>
        <taxon>Flagellimonas</taxon>
    </lineage>
</organism>
<evidence type="ECO:0000256" key="2">
    <source>
        <dbReference type="ARBA" id="ARBA00023125"/>
    </source>
</evidence>
<keyword evidence="3" id="KW-0804">Transcription</keyword>
<dbReference type="PANTHER" id="PTHR30146:SF144">
    <property type="entry name" value="LACI-FAMILY TRANSCRIPTION REGULATOR"/>
    <property type="match status" value="1"/>
</dbReference>
<reference evidence="6" key="1">
    <citation type="submission" date="2019-10" db="EMBL/GenBank/DDBJ databases">
        <title>Muricauda hadale sp. nov., a piezophilic bacterium isolated from hadopelagic water of the Mariana Trench.</title>
        <authorList>
            <person name="Wei Y."/>
        </authorList>
    </citation>
    <scope>NUCLEOTIDE SEQUENCE [LARGE SCALE GENOMIC DNA]</scope>
    <source>
        <strain evidence="6">MT-229</strain>
    </source>
</reference>
<dbReference type="Proteomes" id="UP000319204">
    <property type="component" value="Unassembled WGS sequence"/>
</dbReference>
<dbReference type="OrthoDB" id="628703at2"/>
<evidence type="ECO:0000259" key="4">
    <source>
        <dbReference type="PROSITE" id="PS50932"/>
    </source>
</evidence>
<dbReference type="GO" id="GO:0000976">
    <property type="term" value="F:transcription cis-regulatory region binding"/>
    <property type="evidence" value="ECO:0007669"/>
    <property type="project" value="TreeGrafter"/>
</dbReference>
<dbReference type="InterPro" id="IPR025997">
    <property type="entry name" value="SBP_2_dom"/>
</dbReference>
<dbReference type="PANTHER" id="PTHR30146">
    <property type="entry name" value="LACI-RELATED TRANSCRIPTIONAL REPRESSOR"/>
    <property type="match status" value="1"/>
</dbReference>
<dbReference type="PROSITE" id="PS00356">
    <property type="entry name" value="HTH_LACI_1"/>
    <property type="match status" value="1"/>
</dbReference>
<dbReference type="SUPFAM" id="SSF53822">
    <property type="entry name" value="Periplasmic binding protein-like I"/>
    <property type="match status" value="1"/>
</dbReference>
<dbReference type="EMBL" id="VNIK02000001">
    <property type="protein sequence ID" value="KAB5491402.1"/>
    <property type="molecule type" value="Genomic_DNA"/>
</dbReference>
<keyword evidence="7" id="KW-1185">Reference proteome</keyword>
<dbReference type="PROSITE" id="PS50943">
    <property type="entry name" value="HTH_CROC1"/>
    <property type="match status" value="1"/>
</dbReference>
<name>A0A5N5IS79_9FLAO</name>
<evidence type="ECO:0000313" key="7">
    <source>
        <dbReference type="Proteomes" id="UP000319204"/>
    </source>
</evidence>
<evidence type="ECO:0000259" key="5">
    <source>
        <dbReference type="PROSITE" id="PS50943"/>
    </source>
</evidence>
<dbReference type="Gene3D" id="1.10.260.40">
    <property type="entry name" value="lambda repressor-like DNA-binding domains"/>
    <property type="match status" value="1"/>
</dbReference>
<dbReference type="Gene3D" id="3.40.50.2300">
    <property type="match status" value="2"/>
</dbReference>
<dbReference type="GO" id="GO:0003700">
    <property type="term" value="F:DNA-binding transcription factor activity"/>
    <property type="evidence" value="ECO:0007669"/>
    <property type="project" value="TreeGrafter"/>
</dbReference>
<dbReference type="InterPro" id="IPR000843">
    <property type="entry name" value="HTH_LacI"/>
</dbReference>
<dbReference type="CDD" id="cd01392">
    <property type="entry name" value="HTH_LacI"/>
    <property type="match status" value="1"/>
</dbReference>
<dbReference type="Pfam" id="PF13407">
    <property type="entry name" value="Peripla_BP_4"/>
    <property type="match status" value="1"/>
</dbReference>
<dbReference type="InterPro" id="IPR001387">
    <property type="entry name" value="Cro/C1-type_HTH"/>
</dbReference>
<dbReference type="AlphaFoldDB" id="A0A5N5IS79"/>
<protein>
    <submittedName>
        <fullName evidence="6">Substrate-binding domain-containing protein</fullName>
    </submittedName>
</protein>
<dbReference type="RefSeq" id="WP_151888559.1">
    <property type="nucleotide sequence ID" value="NZ_VNIK02000001.1"/>
</dbReference>
<sequence length="345" mass="39350">MKKYTIKDIAELAGVSKGTVDRVIHKRGKVSQKALDKVTKILGEIDYQPNPIARNLKNNKVYQIFVVLPDPKEDNFWAPCVEGVNQAVEEFRSFLVDIRLFFYKPTSTASFKEVNKKVLELEPDAVLLSPLFHKESISAVNNYRSAGIVVSTFNSQIVLEEAINYVGLDLYQSGRVAAKLMHTIVPDTHDIVICHFDETLNNAIHMQQKEKGFRDYFSELDGADYTILTLSVDQTNPDLSLVNFLKSQDKAFGFFVTTSKSYNLVEMLQGQRQKNIKVIGYDLLDENIDLLKKDMISFLIHQSPRTQTYLGLTYLIEHFLFNKEMPNKKLLPIGIVNSENLITYL</sequence>
<feature type="domain" description="HTH cro/C1-type" evidence="5">
    <location>
        <begin position="2"/>
        <end position="48"/>
    </location>
</feature>
<dbReference type="PROSITE" id="PS50932">
    <property type="entry name" value="HTH_LACI_2"/>
    <property type="match status" value="1"/>
</dbReference>
<keyword evidence="2" id="KW-0238">DNA-binding</keyword>
<evidence type="ECO:0000313" key="6">
    <source>
        <dbReference type="EMBL" id="KAB5491402.1"/>
    </source>
</evidence>
<dbReference type="InterPro" id="IPR028082">
    <property type="entry name" value="Peripla_BP_I"/>
</dbReference>